<protein>
    <submittedName>
        <fullName evidence="2">AAA family ATPase</fullName>
    </submittedName>
</protein>
<feature type="non-terminal residue" evidence="2">
    <location>
        <position position="1"/>
    </location>
</feature>
<dbReference type="Proteomes" id="UP000669317">
    <property type="component" value="Unassembled WGS sequence"/>
</dbReference>
<evidence type="ECO:0000313" key="2">
    <source>
        <dbReference type="EMBL" id="MBP0116277.1"/>
    </source>
</evidence>
<dbReference type="Pfam" id="PF13481">
    <property type="entry name" value="AAA_25"/>
    <property type="match status" value="1"/>
</dbReference>
<keyword evidence="3" id="KW-1185">Reference proteome</keyword>
<dbReference type="RefSeq" id="WP_209296654.1">
    <property type="nucleotide sequence ID" value="NZ_JAGIKT010000124.1"/>
</dbReference>
<proteinExistence type="predicted"/>
<organism evidence="2 3">
    <name type="scientific">Bradyrhizobium vignae</name>
    <dbReference type="NCBI Taxonomy" id="1549949"/>
    <lineage>
        <taxon>Bacteria</taxon>
        <taxon>Pseudomonadati</taxon>
        <taxon>Pseudomonadota</taxon>
        <taxon>Alphaproteobacteria</taxon>
        <taxon>Hyphomicrobiales</taxon>
        <taxon>Nitrobacteraceae</taxon>
        <taxon>Bradyrhizobium</taxon>
    </lineage>
</organism>
<dbReference type="InterPro" id="IPR027417">
    <property type="entry name" value="P-loop_NTPase"/>
</dbReference>
<feature type="region of interest" description="Disordered" evidence="1">
    <location>
        <begin position="432"/>
        <end position="460"/>
    </location>
</feature>
<evidence type="ECO:0000313" key="3">
    <source>
        <dbReference type="Proteomes" id="UP000669317"/>
    </source>
</evidence>
<dbReference type="Gene3D" id="3.40.50.300">
    <property type="entry name" value="P-loop containing nucleotide triphosphate hydrolases"/>
    <property type="match status" value="1"/>
</dbReference>
<dbReference type="SUPFAM" id="SSF52540">
    <property type="entry name" value="P-loop containing nucleoside triphosphate hydrolases"/>
    <property type="match status" value="1"/>
</dbReference>
<name>A0ABS4A788_9BRAD</name>
<sequence length="460" mass="50361">SQKQHALGVSEHAGDWKLRYPTQDALLRDFTRVWSKFAQPKDVEREANARSAEAFVRNAQTPEMVSRPLIAASEFVPQDPSLIPVRETLHGGHYNRRFLSATFGVGGGGKSALAIAESISMATGIAILGSQPAKALRVWYFNLEDPPDELQRRFIAAAKHHGIDQQKLAENLFVDSGRNQELIIVKKQGRETVVVNVLMDALIDEARRQGIDVLILDPAVSIHQVDENSNNEVQVVASQLTRVAQEANLALEVVHHVNKSSGDGKAEVTAESGRGAGALKDKARAVRAINSMSEKEAKKAGIDPKDRFSYFRVTSAKSNMAKRSGHPDWYRIVSVDLGNGTKWSAGDSVGVVEKWKWPSETDTSDDITAEELEEIKRQISLGAHGDNHQAKDWAGLVFSNVLGLDAKADKRKIGQLMKALVKAAHFVVAERKSEKGRHRPMYEVAQEPHHPPGGVGSGAP</sequence>
<evidence type="ECO:0000256" key="1">
    <source>
        <dbReference type="SAM" id="MobiDB-lite"/>
    </source>
</evidence>
<accession>A0ABS4A788</accession>
<comment type="caution">
    <text evidence="2">The sequence shown here is derived from an EMBL/GenBank/DDBJ whole genome shotgun (WGS) entry which is preliminary data.</text>
</comment>
<dbReference type="EMBL" id="JAGIKT010000124">
    <property type="protein sequence ID" value="MBP0116277.1"/>
    <property type="molecule type" value="Genomic_DNA"/>
</dbReference>
<gene>
    <name evidence="2" type="ORF">JWS04_35525</name>
</gene>
<reference evidence="2 3" key="1">
    <citation type="submission" date="2021-03" db="EMBL/GenBank/DDBJ databases">
        <title>Genome Sequence of Bradyrhizobium vignae strain ISRA400.</title>
        <authorList>
            <person name="Tisa L.S."/>
            <person name="Svistoonoff S."/>
            <person name="Hocher V."/>
            <person name="Fall S."/>
            <person name="Zaiya A."/>
            <person name="Naing D."/>
            <person name="Niang N."/>
            <person name="Diouf A."/>
            <person name="Dasylva M.C."/>
            <person name="Toure O."/>
            <person name="Gueye M."/>
            <person name="Gully D."/>
            <person name="Tisseyre P."/>
            <person name="Simpson S."/>
            <person name="Morris K."/>
            <person name="Thomas W.K."/>
        </authorList>
    </citation>
    <scope>NUCLEOTIDE SEQUENCE [LARGE SCALE GENOMIC DNA]</scope>
    <source>
        <strain evidence="2 3">ISRA400</strain>
    </source>
</reference>